<dbReference type="InterPro" id="IPR023813">
    <property type="entry name" value="HsmA-like"/>
</dbReference>
<dbReference type="RefSeq" id="WP_271704393.1">
    <property type="nucleotide sequence ID" value="NZ_JAQKDB010000005.1"/>
</dbReference>
<name>A0A921I4M8_9BACE</name>
<dbReference type="NCBIfam" id="TIGR03987">
    <property type="entry name" value="HsmA family protein"/>
    <property type="match status" value="1"/>
</dbReference>
<protein>
    <submittedName>
        <fullName evidence="2">TIGR03987 family protein</fullName>
    </submittedName>
</protein>
<evidence type="ECO:0000256" key="1">
    <source>
        <dbReference type="SAM" id="Phobius"/>
    </source>
</evidence>
<keyword evidence="1" id="KW-1133">Transmembrane helix</keyword>
<gene>
    <name evidence="2" type="ORF">K8V07_05590</name>
</gene>
<feature type="transmembrane region" description="Helical" evidence="1">
    <location>
        <begin position="40"/>
        <end position="59"/>
    </location>
</feature>
<dbReference type="Proteomes" id="UP000747074">
    <property type="component" value="Unassembled WGS sequence"/>
</dbReference>
<feature type="transmembrane region" description="Helical" evidence="1">
    <location>
        <begin position="6"/>
        <end position="28"/>
    </location>
</feature>
<dbReference type="EMBL" id="DYVL01000072">
    <property type="protein sequence ID" value="HJG11383.1"/>
    <property type="molecule type" value="Genomic_DNA"/>
</dbReference>
<comment type="caution">
    <text evidence="2">The sequence shown here is derived from an EMBL/GenBank/DDBJ whole genome shotgun (WGS) entry which is preliminary data.</text>
</comment>
<feature type="transmembrane region" description="Helical" evidence="1">
    <location>
        <begin position="109"/>
        <end position="130"/>
    </location>
</feature>
<organism evidence="2 3">
    <name type="scientific">Bacteroides xylanisolvens</name>
    <dbReference type="NCBI Taxonomy" id="371601"/>
    <lineage>
        <taxon>Bacteria</taxon>
        <taxon>Pseudomonadati</taxon>
        <taxon>Bacteroidota</taxon>
        <taxon>Bacteroidia</taxon>
        <taxon>Bacteroidales</taxon>
        <taxon>Bacteroidaceae</taxon>
        <taxon>Bacteroides</taxon>
    </lineage>
</organism>
<keyword evidence="1" id="KW-0812">Transmembrane</keyword>
<keyword evidence="1" id="KW-0472">Membrane</keyword>
<sequence>MELNQIDIHYLIAAICVISSALVFYTIGVWGERLQRKLKFWHIIFFLLGLLADTVGTSLMEHIAELTHLHDEMHTVTGVIAILLMFVHALWAIWTYVKGTPIEKRHFNRFSIVVWCIWLIPYLIGVYLGVRLHFA</sequence>
<feature type="transmembrane region" description="Helical" evidence="1">
    <location>
        <begin position="79"/>
        <end position="97"/>
    </location>
</feature>
<dbReference type="AlphaFoldDB" id="A0A921I4M8"/>
<proteinExistence type="predicted"/>
<evidence type="ECO:0000313" key="2">
    <source>
        <dbReference type="EMBL" id="HJG11383.1"/>
    </source>
</evidence>
<accession>A0A921I4M8</accession>
<reference evidence="2" key="2">
    <citation type="submission" date="2021-09" db="EMBL/GenBank/DDBJ databases">
        <authorList>
            <person name="Gilroy R."/>
        </authorList>
    </citation>
    <scope>NUCLEOTIDE SEQUENCE</scope>
    <source>
        <strain evidence="2">CHK154-13316</strain>
    </source>
</reference>
<reference evidence="2" key="1">
    <citation type="journal article" date="2021" name="PeerJ">
        <title>Extensive microbial diversity within the chicken gut microbiome revealed by metagenomics and culture.</title>
        <authorList>
            <person name="Gilroy R."/>
            <person name="Ravi A."/>
            <person name="Getino M."/>
            <person name="Pursley I."/>
            <person name="Horton D.L."/>
            <person name="Alikhan N.F."/>
            <person name="Baker D."/>
            <person name="Gharbi K."/>
            <person name="Hall N."/>
            <person name="Watson M."/>
            <person name="Adriaenssens E.M."/>
            <person name="Foster-Nyarko E."/>
            <person name="Jarju S."/>
            <person name="Secka A."/>
            <person name="Antonio M."/>
            <person name="Oren A."/>
            <person name="Chaudhuri R.R."/>
            <person name="La Ragione R."/>
            <person name="Hildebrand F."/>
            <person name="Pallen M.J."/>
        </authorList>
    </citation>
    <scope>NUCLEOTIDE SEQUENCE</scope>
    <source>
        <strain evidence="2">CHK154-13316</strain>
    </source>
</reference>
<evidence type="ECO:0000313" key="3">
    <source>
        <dbReference type="Proteomes" id="UP000747074"/>
    </source>
</evidence>